<feature type="binding site" evidence="8">
    <location>
        <begin position="23"/>
        <end position="25"/>
    </location>
    <ligand>
        <name>shikimate</name>
        <dbReference type="ChEBI" id="CHEBI:36208"/>
    </ligand>
</feature>
<dbReference type="Gene3D" id="3.40.50.10860">
    <property type="entry name" value="Leucine Dehydrogenase, chain A, domain 1"/>
    <property type="match status" value="1"/>
</dbReference>
<feature type="binding site" evidence="8">
    <location>
        <position position="260"/>
    </location>
    <ligand>
        <name>shikimate</name>
        <dbReference type="ChEBI" id="CHEBI:36208"/>
    </ligand>
</feature>
<evidence type="ECO:0000259" key="10">
    <source>
        <dbReference type="Pfam" id="PF08501"/>
    </source>
</evidence>
<comment type="caution">
    <text evidence="12">The sequence shown here is derived from an EMBL/GenBank/DDBJ whole genome shotgun (WGS) entry which is preliminary data.</text>
</comment>
<sequence length="292" mass="32685">MMIRCVNGRSKLFGVIGNPVEHTLSPELHNTFGKLSNNNLIYVPFKVEKDKVKEAVEGLWAANVQGFNVTVPFKKDVIPHLVEIDEEARRIGAVNTMKRLENGYKGYNTDINGLYKSITSEGFDLKDEDVIIIGAGGAAKAATYMSAREGASAIYVLNRNVDNAQILVDSVKEYYPDAEINVLSTKDYKKLPDKKYIAIQTTPVGMSTYLEEAVIEEDDFYKMIKFGVDAIYEPAETLFMKKVVANGGHAINGLKMLVYQAVLSFEIWTGSYIDDEKSDELLRRLYKLVKGE</sequence>
<feature type="domain" description="Shikimate dehydrogenase substrate binding N-terminal" evidence="10">
    <location>
        <begin position="15"/>
        <end position="96"/>
    </location>
</feature>
<feature type="active site" description="Proton acceptor" evidence="8">
    <location>
        <position position="74"/>
    </location>
</feature>
<comment type="function">
    <text evidence="8">Involved in the biosynthesis of the chorismate, which leads to the biosynthesis of aromatic amino acids. Catalyzes the reversible NADPH linked reduction of 3-dehydroshikimate (DHSA) to yield shikimate (SA).</text>
</comment>
<dbReference type="InterPro" id="IPR006151">
    <property type="entry name" value="Shikm_DH/Glu-tRNA_Rdtase"/>
</dbReference>
<dbReference type="NCBIfam" id="TIGR00507">
    <property type="entry name" value="aroE"/>
    <property type="match status" value="1"/>
</dbReference>
<dbReference type="EMBL" id="SMAL01000001">
    <property type="protein sequence ID" value="TCT16906.1"/>
    <property type="molecule type" value="Genomic_DNA"/>
</dbReference>
<dbReference type="EC" id="1.1.1.25" evidence="2 8"/>
<comment type="subunit">
    <text evidence="8">Homodimer.</text>
</comment>
<dbReference type="GO" id="GO:0004764">
    <property type="term" value="F:shikimate 3-dehydrogenase (NADP+) activity"/>
    <property type="evidence" value="ECO:0007669"/>
    <property type="project" value="UniProtKB-UniRule"/>
</dbReference>
<evidence type="ECO:0000256" key="5">
    <source>
        <dbReference type="ARBA" id="ARBA00023002"/>
    </source>
</evidence>
<feature type="domain" description="SDH C-terminal" evidence="11">
    <location>
        <begin position="253"/>
        <end position="271"/>
    </location>
</feature>
<feature type="binding site" evidence="8">
    <location>
        <position position="253"/>
    </location>
    <ligand>
        <name>NADP(+)</name>
        <dbReference type="ChEBI" id="CHEBI:58349"/>
    </ligand>
</feature>
<keyword evidence="3 8" id="KW-0028">Amino-acid biosynthesis</keyword>
<dbReference type="Pfam" id="PF18317">
    <property type="entry name" value="SDH_C"/>
    <property type="match status" value="1"/>
</dbReference>
<dbReference type="InterPro" id="IPR011342">
    <property type="entry name" value="Shikimate_DH"/>
</dbReference>
<dbReference type="UniPathway" id="UPA00053">
    <property type="reaction ID" value="UER00087"/>
</dbReference>
<comment type="caution">
    <text evidence="8">Lacks conserved residue(s) required for the propagation of feature annotation.</text>
</comment>
<comment type="pathway">
    <text evidence="1 8">Metabolic intermediate biosynthesis; chorismate biosynthesis; chorismate from D-erythrose 4-phosphate and phosphoenolpyruvate: step 4/7.</text>
</comment>
<comment type="catalytic activity">
    <reaction evidence="7 8">
        <text>shikimate + NADP(+) = 3-dehydroshikimate + NADPH + H(+)</text>
        <dbReference type="Rhea" id="RHEA:17737"/>
        <dbReference type="ChEBI" id="CHEBI:15378"/>
        <dbReference type="ChEBI" id="CHEBI:16630"/>
        <dbReference type="ChEBI" id="CHEBI:36208"/>
        <dbReference type="ChEBI" id="CHEBI:57783"/>
        <dbReference type="ChEBI" id="CHEBI:58349"/>
        <dbReference type="EC" id="1.1.1.25"/>
    </reaction>
</comment>
<name>A0A4R3MUE3_9FIRM</name>
<dbReference type="Pfam" id="PF08501">
    <property type="entry name" value="Shikimate_dh_N"/>
    <property type="match status" value="1"/>
</dbReference>
<dbReference type="OrthoDB" id="9792692at2"/>
<feature type="domain" description="Quinate/shikimate 5-dehydrogenase/glutamyl-tRNA reductase" evidence="9">
    <location>
        <begin position="124"/>
        <end position="188"/>
    </location>
</feature>
<evidence type="ECO:0000313" key="12">
    <source>
        <dbReference type="EMBL" id="TCT16906.1"/>
    </source>
</evidence>
<dbReference type="GO" id="GO:0019632">
    <property type="term" value="P:shikimate metabolic process"/>
    <property type="evidence" value="ECO:0007669"/>
    <property type="project" value="InterPro"/>
</dbReference>
<dbReference type="AlphaFoldDB" id="A0A4R3MUE3"/>
<feature type="binding site" evidence="8">
    <location>
        <position position="110"/>
    </location>
    <ligand>
        <name>shikimate</name>
        <dbReference type="ChEBI" id="CHEBI:36208"/>
    </ligand>
</feature>
<evidence type="ECO:0000256" key="2">
    <source>
        <dbReference type="ARBA" id="ARBA00012962"/>
    </source>
</evidence>
<feature type="binding site" evidence="8">
    <location>
        <position position="86"/>
    </location>
    <ligand>
        <name>NADP(+)</name>
        <dbReference type="ChEBI" id="CHEBI:58349"/>
    </ligand>
</feature>
<dbReference type="SUPFAM" id="SSF53223">
    <property type="entry name" value="Aminoacid dehydrogenase-like, N-terminal domain"/>
    <property type="match status" value="1"/>
</dbReference>
<dbReference type="Pfam" id="PF01488">
    <property type="entry name" value="Shikimate_DH"/>
    <property type="match status" value="1"/>
</dbReference>
<keyword evidence="5 8" id="KW-0560">Oxidoreductase</keyword>
<dbReference type="InterPro" id="IPR046346">
    <property type="entry name" value="Aminoacid_DH-like_N_sf"/>
</dbReference>
<dbReference type="SUPFAM" id="SSF51735">
    <property type="entry name" value="NAD(P)-binding Rossmann-fold domains"/>
    <property type="match status" value="1"/>
</dbReference>
<evidence type="ECO:0000313" key="13">
    <source>
        <dbReference type="Proteomes" id="UP000294902"/>
    </source>
</evidence>
<dbReference type="PANTHER" id="PTHR21089">
    <property type="entry name" value="SHIKIMATE DEHYDROGENASE"/>
    <property type="match status" value="1"/>
</dbReference>
<dbReference type="CDD" id="cd01065">
    <property type="entry name" value="NAD_bind_Shikimate_DH"/>
    <property type="match status" value="1"/>
</dbReference>
<feature type="binding site" evidence="8">
    <location>
        <position position="232"/>
    </location>
    <ligand>
        <name>shikimate</name>
        <dbReference type="ChEBI" id="CHEBI:36208"/>
    </ligand>
</feature>
<evidence type="ECO:0000256" key="6">
    <source>
        <dbReference type="ARBA" id="ARBA00023141"/>
    </source>
</evidence>
<evidence type="ECO:0000256" key="3">
    <source>
        <dbReference type="ARBA" id="ARBA00022605"/>
    </source>
</evidence>
<dbReference type="GO" id="GO:0005829">
    <property type="term" value="C:cytosol"/>
    <property type="evidence" value="ECO:0007669"/>
    <property type="project" value="TreeGrafter"/>
</dbReference>
<evidence type="ECO:0000256" key="4">
    <source>
        <dbReference type="ARBA" id="ARBA00022857"/>
    </source>
</evidence>
<protein>
    <recommendedName>
        <fullName evidence="2 8">Shikimate dehydrogenase (NADP(+))</fullName>
        <shortName evidence="8">SDH</shortName>
        <ecNumber evidence="2 8">1.1.1.25</ecNumber>
    </recommendedName>
</protein>
<feature type="binding site" evidence="8">
    <location>
        <begin position="134"/>
        <end position="138"/>
    </location>
    <ligand>
        <name>NADP(+)</name>
        <dbReference type="ChEBI" id="CHEBI:58349"/>
    </ligand>
</feature>
<proteinExistence type="inferred from homology"/>
<dbReference type="InterPro" id="IPR036291">
    <property type="entry name" value="NAD(P)-bd_dom_sf"/>
</dbReference>
<dbReference type="GO" id="GO:0009423">
    <property type="term" value="P:chorismate biosynthetic process"/>
    <property type="evidence" value="ECO:0007669"/>
    <property type="project" value="UniProtKB-UniRule"/>
</dbReference>
<dbReference type="PANTHER" id="PTHR21089:SF1">
    <property type="entry name" value="BIFUNCTIONAL 3-DEHYDROQUINATE DEHYDRATASE_SHIKIMATE DEHYDROGENASE, CHLOROPLASTIC"/>
    <property type="match status" value="1"/>
</dbReference>
<dbReference type="InterPro" id="IPR013708">
    <property type="entry name" value="Shikimate_DH-bd_N"/>
</dbReference>
<accession>A0A4R3MUE3</accession>
<keyword evidence="13" id="KW-1185">Reference proteome</keyword>
<comment type="similarity">
    <text evidence="8">Belongs to the shikimate dehydrogenase family.</text>
</comment>
<evidence type="ECO:0000259" key="11">
    <source>
        <dbReference type="Pfam" id="PF18317"/>
    </source>
</evidence>
<dbReference type="InterPro" id="IPR022893">
    <property type="entry name" value="Shikimate_DH_fam"/>
</dbReference>
<evidence type="ECO:0000256" key="1">
    <source>
        <dbReference type="ARBA" id="ARBA00004871"/>
    </source>
</evidence>
<gene>
    <name evidence="8" type="primary">aroE</name>
    <name evidence="12" type="ORF">EDC18_101202</name>
</gene>
<dbReference type="GO" id="GO:0009073">
    <property type="term" value="P:aromatic amino acid family biosynthetic process"/>
    <property type="evidence" value="ECO:0007669"/>
    <property type="project" value="UniProtKB-KW"/>
</dbReference>
<feature type="binding site" evidence="8">
    <location>
        <position position="230"/>
    </location>
    <ligand>
        <name>NADP(+)</name>
        <dbReference type="ChEBI" id="CHEBI:58349"/>
    </ligand>
</feature>
<dbReference type="InterPro" id="IPR041121">
    <property type="entry name" value="SDH_C"/>
</dbReference>
<dbReference type="HAMAP" id="MF_00222">
    <property type="entry name" value="Shikimate_DH_AroE"/>
    <property type="match status" value="1"/>
</dbReference>
<keyword evidence="4 8" id="KW-0521">NADP</keyword>
<evidence type="ECO:0000256" key="8">
    <source>
        <dbReference type="HAMAP-Rule" id="MF_00222"/>
    </source>
</evidence>
<reference evidence="12 13" key="1">
    <citation type="submission" date="2019-03" db="EMBL/GenBank/DDBJ databases">
        <title>Genomic Encyclopedia of Type Strains, Phase IV (KMG-IV): sequencing the most valuable type-strain genomes for metagenomic binning, comparative biology and taxonomic classification.</title>
        <authorList>
            <person name="Goeker M."/>
        </authorList>
    </citation>
    <scope>NUCLEOTIDE SEQUENCE [LARGE SCALE GENOMIC DNA]</scope>
    <source>
        <strain evidence="12 13">DSM 24629</strain>
    </source>
</reference>
<dbReference type="GO" id="GO:0008652">
    <property type="term" value="P:amino acid biosynthetic process"/>
    <property type="evidence" value="ECO:0007669"/>
    <property type="project" value="UniProtKB-KW"/>
</dbReference>
<feature type="binding site" evidence="8">
    <location>
        <position position="70"/>
    </location>
    <ligand>
        <name>shikimate</name>
        <dbReference type="ChEBI" id="CHEBI:36208"/>
    </ligand>
</feature>
<keyword evidence="6 8" id="KW-0057">Aromatic amino acid biosynthesis</keyword>
<organism evidence="12 13">
    <name type="scientific">Natranaerovirga pectinivora</name>
    <dbReference type="NCBI Taxonomy" id="682400"/>
    <lineage>
        <taxon>Bacteria</taxon>
        <taxon>Bacillati</taxon>
        <taxon>Bacillota</taxon>
        <taxon>Clostridia</taxon>
        <taxon>Lachnospirales</taxon>
        <taxon>Natranaerovirgaceae</taxon>
        <taxon>Natranaerovirga</taxon>
    </lineage>
</organism>
<feature type="binding site" evidence="8">
    <location>
        <position position="95"/>
    </location>
    <ligand>
        <name>shikimate</name>
        <dbReference type="ChEBI" id="CHEBI:36208"/>
    </ligand>
</feature>
<dbReference type="Proteomes" id="UP000294902">
    <property type="component" value="Unassembled WGS sequence"/>
</dbReference>
<dbReference type="GO" id="GO:0050661">
    <property type="term" value="F:NADP binding"/>
    <property type="evidence" value="ECO:0007669"/>
    <property type="project" value="InterPro"/>
</dbReference>
<dbReference type="Gene3D" id="3.40.50.720">
    <property type="entry name" value="NAD(P)-binding Rossmann-like Domain"/>
    <property type="match status" value="1"/>
</dbReference>
<evidence type="ECO:0000259" key="9">
    <source>
        <dbReference type="Pfam" id="PF01488"/>
    </source>
</evidence>
<evidence type="ECO:0000256" key="7">
    <source>
        <dbReference type="ARBA" id="ARBA00049442"/>
    </source>
</evidence>